<dbReference type="GO" id="GO:0008278">
    <property type="term" value="C:cohesin complex"/>
    <property type="evidence" value="ECO:0007669"/>
    <property type="project" value="InterPro"/>
</dbReference>
<reference evidence="11 12" key="1">
    <citation type="submission" date="2018-09" db="EMBL/GenBank/DDBJ databases">
        <title>A high-quality reference genome of wild soybean provides a powerful tool to mine soybean genomes.</title>
        <authorList>
            <person name="Xie M."/>
            <person name="Chung C.Y.L."/>
            <person name="Li M.-W."/>
            <person name="Wong F.-L."/>
            <person name="Chan T.-F."/>
            <person name="Lam H.-M."/>
        </authorList>
    </citation>
    <scope>NUCLEOTIDE SEQUENCE [LARGE SCALE GENOMIC DNA]</scope>
    <source>
        <strain evidence="12">cv. W05</strain>
        <tissue evidence="11">Hypocotyl of etiolated seedlings</tissue>
    </source>
</reference>
<dbReference type="GO" id="GO:1990414">
    <property type="term" value="P:replication-born double-strand break repair via sister chromatid exchange"/>
    <property type="evidence" value="ECO:0007669"/>
    <property type="project" value="TreeGrafter"/>
</dbReference>
<keyword evidence="4" id="KW-0498">Mitosis</keyword>
<dbReference type="GO" id="GO:0007059">
    <property type="term" value="P:chromosome segregation"/>
    <property type="evidence" value="ECO:0007669"/>
    <property type="project" value="UniProtKB-KW"/>
</dbReference>
<evidence type="ECO:0000256" key="2">
    <source>
        <dbReference type="ARBA" id="ARBA00009870"/>
    </source>
</evidence>
<dbReference type="FunFam" id="1.10.10.580:FF:000002">
    <property type="entry name" value="Sister chromatid cohesion 1 protein 4"/>
    <property type="match status" value="1"/>
</dbReference>
<dbReference type="SUPFAM" id="SSF46785">
    <property type="entry name" value="Winged helix' DNA-binding domain"/>
    <property type="match status" value="1"/>
</dbReference>
<evidence type="ECO:0000256" key="3">
    <source>
        <dbReference type="ARBA" id="ARBA00022618"/>
    </source>
</evidence>
<dbReference type="Gene3D" id="1.10.10.580">
    <property type="entry name" value="Structural maintenance of chromosome 1. Chain E"/>
    <property type="match status" value="1"/>
</dbReference>
<feature type="region of interest" description="Disordered" evidence="8">
    <location>
        <begin position="226"/>
        <end position="270"/>
    </location>
</feature>
<dbReference type="PANTHER" id="PTHR12585:SF73">
    <property type="entry name" value="SISTER CHROMATID COHESION 1 PROTEIN 2"/>
    <property type="match status" value="1"/>
</dbReference>
<evidence type="ECO:0000256" key="5">
    <source>
        <dbReference type="ARBA" id="ARBA00022829"/>
    </source>
</evidence>
<protein>
    <submittedName>
        <fullName evidence="11">Sister chromatid cohesion 1 protein 2 isoform A</fullName>
    </submittedName>
</protein>
<dbReference type="GO" id="GO:0003682">
    <property type="term" value="F:chromatin binding"/>
    <property type="evidence" value="ECO:0007669"/>
    <property type="project" value="TreeGrafter"/>
</dbReference>
<evidence type="ECO:0000256" key="1">
    <source>
        <dbReference type="ARBA" id="ARBA00004123"/>
    </source>
</evidence>
<comment type="subunit">
    <text evidence="7">Component of the cohesin complex.</text>
</comment>
<organism evidence="11 12">
    <name type="scientific">Glycine soja</name>
    <name type="common">Wild soybean</name>
    <dbReference type="NCBI Taxonomy" id="3848"/>
    <lineage>
        <taxon>Eukaryota</taxon>
        <taxon>Viridiplantae</taxon>
        <taxon>Streptophyta</taxon>
        <taxon>Embryophyta</taxon>
        <taxon>Tracheophyta</taxon>
        <taxon>Spermatophyta</taxon>
        <taxon>Magnoliopsida</taxon>
        <taxon>eudicotyledons</taxon>
        <taxon>Gunneridae</taxon>
        <taxon>Pentapetalae</taxon>
        <taxon>rosids</taxon>
        <taxon>fabids</taxon>
        <taxon>Fabales</taxon>
        <taxon>Fabaceae</taxon>
        <taxon>Papilionoideae</taxon>
        <taxon>50 kb inversion clade</taxon>
        <taxon>NPAAA clade</taxon>
        <taxon>indigoferoid/millettioid clade</taxon>
        <taxon>Phaseoleae</taxon>
        <taxon>Glycine</taxon>
        <taxon>Glycine subgen. Soja</taxon>
    </lineage>
</organism>
<dbReference type="InterPro" id="IPR036390">
    <property type="entry name" value="WH_DNA-bd_sf"/>
</dbReference>
<evidence type="ECO:0000256" key="7">
    <source>
        <dbReference type="ARBA" id="ARBA00064543"/>
    </source>
</evidence>
<feature type="compositionally biased region" description="Polar residues" evidence="8">
    <location>
        <begin position="415"/>
        <end position="424"/>
    </location>
</feature>
<dbReference type="GO" id="GO:0007062">
    <property type="term" value="P:sister chromatid cohesion"/>
    <property type="evidence" value="ECO:0007669"/>
    <property type="project" value="InterPro"/>
</dbReference>
<accession>A0A445FDV2</accession>
<dbReference type="Pfam" id="PF04825">
    <property type="entry name" value="Rad21_Rec8_N"/>
    <property type="match status" value="1"/>
</dbReference>
<evidence type="ECO:0000259" key="10">
    <source>
        <dbReference type="Pfam" id="PF04825"/>
    </source>
</evidence>
<dbReference type="InterPro" id="IPR006909">
    <property type="entry name" value="Rad21/Rec8_C_eu"/>
</dbReference>
<keyword evidence="12" id="KW-1185">Reference proteome</keyword>
<feature type="region of interest" description="Disordered" evidence="8">
    <location>
        <begin position="363"/>
        <end position="450"/>
    </location>
</feature>
<evidence type="ECO:0000256" key="6">
    <source>
        <dbReference type="ARBA" id="ARBA00023242"/>
    </source>
</evidence>
<keyword evidence="5" id="KW-0159">Chromosome partition</keyword>
<feature type="domain" description="Rad21/Rec8-like protein N-terminal" evidence="10">
    <location>
        <begin position="17"/>
        <end position="88"/>
    </location>
</feature>
<comment type="subcellular location">
    <subcellularLocation>
        <location evidence="1">Nucleus</location>
    </subcellularLocation>
</comment>
<name>A0A445FDV2_GLYSO</name>
<dbReference type="PANTHER" id="PTHR12585">
    <property type="entry name" value="SCC1 / RAD21 FAMILY MEMBER"/>
    <property type="match status" value="1"/>
</dbReference>
<keyword evidence="6" id="KW-0539">Nucleus</keyword>
<dbReference type="EMBL" id="QZWG01000019">
    <property type="protein sequence ID" value="RZB47039.1"/>
    <property type="molecule type" value="Genomic_DNA"/>
</dbReference>
<comment type="caution">
    <text evidence="11">The sequence shown here is derived from an EMBL/GenBank/DDBJ whole genome shotgun (WGS) entry which is preliminary data.</text>
</comment>
<evidence type="ECO:0000313" key="11">
    <source>
        <dbReference type="EMBL" id="RZB47039.1"/>
    </source>
</evidence>
<proteinExistence type="inferred from homology"/>
<dbReference type="GO" id="GO:0005634">
    <property type="term" value="C:nucleus"/>
    <property type="evidence" value="ECO:0007669"/>
    <property type="project" value="UniProtKB-SubCell"/>
</dbReference>
<dbReference type="Gramene" id="XM_028361683.1">
    <property type="protein sequence ID" value="XP_028217484.1"/>
    <property type="gene ID" value="LOC114399487"/>
</dbReference>
<gene>
    <name evidence="11" type="ORF">D0Y65_050899</name>
</gene>
<dbReference type="InterPro" id="IPR039781">
    <property type="entry name" value="Rad21/Rec8-like"/>
</dbReference>
<dbReference type="Proteomes" id="UP000289340">
    <property type="component" value="Chromosome 19"/>
</dbReference>
<comment type="similarity">
    <text evidence="2">Belongs to the rad21 family.</text>
</comment>
<dbReference type="AlphaFoldDB" id="A0A445FDV2"/>
<evidence type="ECO:0000313" key="12">
    <source>
        <dbReference type="Proteomes" id="UP000289340"/>
    </source>
</evidence>
<keyword evidence="3" id="KW-0132">Cell division</keyword>
<evidence type="ECO:0000256" key="8">
    <source>
        <dbReference type="SAM" id="MobiDB-lite"/>
    </source>
</evidence>
<dbReference type="Pfam" id="PF04824">
    <property type="entry name" value="Rad21_Rec8"/>
    <property type="match status" value="1"/>
</dbReference>
<dbReference type="InterPro" id="IPR006910">
    <property type="entry name" value="Rad21_Rec8_N"/>
</dbReference>
<dbReference type="InterPro" id="IPR023093">
    <property type="entry name" value="ScpA-like_C"/>
</dbReference>
<evidence type="ECO:0000259" key="9">
    <source>
        <dbReference type="Pfam" id="PF04824"/>
    </source>
</evidence>
<feature type="domain" description="Rad21/Rec8-like protein C-terminal eukaryotic" evidence="9">
    <location>
        <begin position="484"/>
        <end position="534"/>
    </location>
</feature>
<dbReference type="GO" id="GO:0051301">
    <property type="term" value="P:cell division"/>
    <property type="evidence" value="ECO:0007669"/>
    <property type="project" value="UniProtKB-KW"/>
</dbReference>
<evidence type="ECO:0000256" key="4">
    <source>
        <dbReference type="ARBA" id="ARBA00022776"/>
    </source>
</evidence>
<keyword evidence="4" id="KW-0131">Cell cycle</keyword>
<sequence length="545" mass="61566">MSKANLSRLRSDPVRIAAFCFKNLKRTEVLDTDISSAVDKILQEMDVVSYRVLGYLLVGIIRIFSKKVEYVLEDCNEVLIKINKFVVNKEGIVRVETLRMPVTIPDRLELDVFELDELENVDRGHTAPPEEITLRDKENVCKTEGFGLFSHEKFEEFDVAENTSSFDQDIVGNAFLSKLLNMMDIEVSPQNSPTDLLLESWDKFQSSISAFQEKVPIEDERLSVIPPKSKNLDATPQSKFQGVGRPKQDSATPESMHVSTPAVREQPPFSRKRRVGLDRMIVLSNKAVIKNIKSAKDLVRFPFPRESRRTLLNAHCVQRQRESPISSLPNRFYEPLLPCSSSELQLLFSKKKMKLPNSLKIVETPGNLDVPESPIAGTPLSPSQSSDSLEIEETRRVLDVPESQASGFPKHKATDSQTPPLSQHENIEIESLETNEVPNLMDEETNSRGTNESELLAGWSGRTREVASCLHQSFLHARKQREDTVNFSQVFGGRARKESALLFYEVLVLKTTGYVDVEQNKAYGDIAISRLPKLDQTFLFDGLLE</sequence>
<dbReference type="SMR" id="A0A445FDV2"/>